<dbReference type="HOGENOM" id="CLU_1278696_0_0_1"/>
<evidence type="ECO:0000256" key="1">
    <source>
        <dbReference type="SAM" id="Phobius"/>
    </source>
</evidence>
<dbReference type="EnsemblMetazoa" id="CapteT207983">
    <property type="protein sequence ID" value="CapteP207983"/>
    <property type="gene ID" value="CapteG207983"/>
</dbReference>
<gene>
    <name evidence="2" type="ORF">CAPTEDRAFT_207983</name>
</gene>
<dbReference type="AlphaFoldDB" id="R7UE56"/>
<name>R7UE56_CAPTE</name>
<sequence length="216" mass="24954">MRVCGSTERIWVIDILVCDETKCNRSLDNEATSQTKMLTIITIWLPPQRFCLTNEYTRVIERICNFIDLRFMPLLLYEHRAKCPHCTVADSFDKGELSYFLSHDSQSPGSQLLQLRHWLKALYHNKYDTSHITSAMNNQTSPTSQMVELEDYESLSFPQEDQAKRIQSLMKTPGLSGRRFCCLVAVFVVISLGILAVAVPLWMIAFENMHKKRDDL</sequence>
<dbReference type="EMBL" id="KB302389">
    <property type="protein sequence ID" value="ELU04371.1"/>
    <property type="molecule type" value="Genomic_DNA"/>
</dbReference>
<proteinExistence type="predicted"/>
<evidence type="ECO:0000313" key="3">
    <source>
        <dbReference type="EnsemblMetazoa" id="CapteP207983"/>
    </source>
</evidence>
<keyword evidence="1" id="KW-1133">Transmembrane helix</keyword>
<dbReference type="Proteomes" id="UP000014760">
    <property type="component" value="Unassembled WGS sequence"/>
</dbReference>
<feature type="transmembrane region" description="Helical" evidence="1">
    <location>
        <begin position="180"/>
        <end position="206"/>
    </location>
</feature>
<evidence type="ECO:0000313" key="2">
    <source>
        <dbReference type="EMBL" id="ELU04371.1"/>
    </source>
</evidence>
<protein>
    <submittedName>
        <fullName evidence="2 3">Uncharacterized protein</fullName>
    </submittedName>
</protein>
<keyword evidence="1" id="KW-0472">Membrane</keyword>
<reference evidence="4" key="1">
    <citation type="submission" date="2012-12" db="EMBL/GenBank/DDBJ databases">
        <authorList>
            <person name="Hellsten U."/>
            <person name="Grimwood J."/>
            <person name="Chapman J.A."/>
            <person name="Shapiro H."/>
            <person name="Aerts A."/>
            <person name="Otillar R.P."/>
            <person name="Terry A.Y."/>
            <person name="Boore J.L."/>
            <person name="Simakov O."/>
            <person name="Marletaz F."/>
            <person name="Cho S.-J."/>
            <person name="Edsinger-Gonzales E."/>
            <person name="Havlak P."/>
            <person name="Kuo D.-H."/>
            <person name="Larsson T."/>
            <person name="Lv J."/>
            <person name="Arendt D."/>
            <person name="Savage R."/>
            <person name="Osoegawa K."/>
            <person name="de Jong P."/>
            <person name="Lindberg D.R."/>
            <person name="Seaver E.C."/>
            <person name="Weisblat D.A."/>
            <person name="Putnam N.H."/>
            <person name="Grigoriev I.V."/>
            <person name="Rokhsar D.S."/>
        </authorList>
    </citation>
    <scope>NUCLEOTIDE SEQUENCE</scope>
    <source>
        <strain evidence="4">I ESC-2004</strain>
    </source>
</reference>
<dbReference type="EMBL" id="AMQN01024028">
    <property type="status" value="NOT_ANNOTATED_CDS"/>
    <property type="molecule type" value="Genomic_DNA"/>
</dbReference>
<reference evidence="2 4" key="2">
    <citation type="journal article" date="2013" name="Nature">
        <title>Insights into bilaterian evolution from three spiralian genomes.</title>
        <authorList>
            <person name="Simakov O."/>
            <person name="Marletaz F."/>
            <person name="Cho S.J."/>
            <person name="Edsinger-Gonzales E."/>
            <person name="Havlak P."/>
            <person name="Hellsten U."/>
            <person name="Kuo D.H."/>
            <person name="Larsson T."/>
            <person name="Lv J."/>
            <person name="Arendt D."/>
            <person name="Savage R."/>
            <person name="Osoegawa K."/>
            <person name="de Jong P."/>
            <person name="Grimwood J."/>
            <person name="Chapman J.A."/>
            <person name="Shapiro H."/>
            <person name="Aerts A."/>
            <person name="Otillar R.P."/>
            <person name="Terry A.Y."/>
            <person name="Boore J.L."/>
            <person name="Grigoriev I.V."/>
            <person name="Lindberg D.R."/>
            <person name="Seaver E.C."/>
            <person name="Weisblat D.A."/>
            <person name="Putnam N.H."/>
            <person name="Rokhsar D.S."/>
        </authorList>
    </citation>
    <scope>NUCLEOTIDE SEQUENCE</scope>
    <source>
        <strain evidence="2 4">I ESC-2004</strain>
    </source>
</reference>
<accession>R7UE56</accession>
<keyword evidence="1" id="KW-0812">Transmembrane</keyword>
<reference evidence="3" key="3">
    <citation type="submission" date="2015-06" db="UniProtKB">
        <authorList>
            <consortium name="EnsemblMetazoa"/>
        </authorList>
    </citation>
    <scope>IDENTIFICATION</scope>
</reference>
<organism evidence="2">
    <name type="scientific">Capitella teleta</name>
    <name type="common">Polychaete worm</name>
    <dbReference type="NCBI Taxonomy" id="283909"/>
    <lineage>
        <taxon>Eukaryota</taxon>
        <taxon>Metazoa</taxon>
        <taxon>Spiralia</taxon>
        <taxon>Lophotrochozoa</taxon>
        <taxon>Annelida</taxon>
        <taxon>Polychaeta</taxon>
        <taxon>Sedentaria</taxon>
        <taxon>Scolecida</taxon>
        <taxon>Capitellidae</taxon>
        <taxon>Capitella</taxon>
    </lineage>
</organism>
<evidence type="ECO:0000313" key="4">
    <source>
        <dbReference type="Proteomes" id="UP000014760"/>
    </source>
</evidence>
<keyword evidence="4" id="KW-1185">Reference proteome</keyword>